<dbReference type="Pfam" id="PF13414">
    <property type="entry name" value="TPR_11"/>
    <property type="match status" value="2"/>
</dbReference>
<dbReference type="SUPFAM" id="SSF48452">
    <property type="entry name" value="TPR-like"/>
    <property type="match status" value="1"/>
</dbReference>
<dbReference type="InterPro" id="IPR019734">
    <property type="entry name" value="TPR_rpt"/>
</dbReference>
<dbReference type="OrthoDB" id="485389at2"/>
<dbReference type="STRING" id="1183438.GKIL_2848"/>
<dbReference type="EMBL" id="CP003587">
    <property type="protein sequence ID" value="AGY59094.1"/>
    <property type="molecule type" value="Genomic_DNA"/>
</dbReference>
<dbReference type="KEGG" id="glj:GKIL_2848"/>
<dbReference type="PROSITE" id="PS50005">
    <property type="entry name" value="TPR"/>
    <property type="match status" value="6"/>
</dbReference>
<feature type="repeat" description="TPR" evidence="1">
    <location>
        <begin position="75"/>
        <end position="108"/>
    </location>
</feature>
<protein>
    <submittedName>
        <fullName evidence="2">TPR repeat-containing protein</fullName>
    </submittedName>
</protein>
<dbReference type="Gene3D" id="1.25.40.10">
    <property type="entry name" value="Tetratricopeptide repeat domain"/>
    <property type="match status" value="3"/>
</dbReference>
<dbReference type="Pfam" id="PF13181">
    <property type="entry name" value="TPR_8"/>
    <property type="match status" value="1"/>
</dbReference>
<evidence type="ECO:0000313" key="2">
    <source>
        <dbReference type="EMBL" id="AGY59094.1"/>
    </source>
</evidence>
<feature type="repeat" description="TPR" evidence="1">
    <location>
        <begin position="177"/>
        <end position="210"/>
    </location>
</feature>
<dbReference type="Gene3D" id="3.40.50.2000">
    <property type="entry name" value="Glycogen Phosphorylase B"/>
    <property type="match status" value="1"/>
</dbReference>
<evidence type="ECO:0000256" key="1">
    <source>
        <dbReference type="PROSITE-ProRule" id="PRU00339"/>
    </source>
</evidence>
<dbReference type="InterPro" id="IPR011990">
    <property type="entry name" value="TPR-like_helical_dom_sf"/>
</dbReference>
<feature type="repeat" description="TPR" evidence="1">
    <location>
        <begin position="109"/>
        <end position="142"/>
    </location>
</feature>
<dbReference type="eggNOG" id="COG0457">
    <property type="taxonomic scope" value="Bacteria"/>
</dbReference>
<dbReference type="InterPro" id="IPR052943">
    <property type="entry name" value="TMTC_O-mannosyl-trnsfr"/>
</dbReference>
<feature type="repeat" description="TPR" evidence="1">
    <location>
        <begin position="7"/>
        <end position="40"/>
    </location>
</feature>
<dbReference type="PATRIC" id="fig|1183438.3.peg.2809"/>
<dbReference type="SMART" id="SM00028">
    <property type="entry name" value="TPR"/>
    <property type="match status" value="6"/>
</dbReference>
<organism evidence="2 3">
    <name type="scientific">Gloeobacter kilaueensis (strain ATCC BAA-2537 / CCAP 1431/1 / ULC 316 / JS1)</name>
    <dbReference type="NCBI Taxonomy" id="1183438"/>
    <lineage>
        <taxon>Bacteria</taxon>
        <taxon>Bacillati</taxon>
        <taxon>Cyanobacteriota</taxon>
        <taxon>Cyanophyceae</taxon>
        <taxon>Gloeobacterales</taxon>
        <taxon>Gloeobacteraceae</taxon>
        <taxon>Gloeobacter</taxon>
    </lineage>
</organism>
<dbReference type="HOGENOM" id="CLU_010140_1_1_3"/>
<feature type="repeat" description="TPR" evidence="1">
    <location>
        <begin position="143"/>
        <end position="176"/>
    </location>
</feature>
<evidence type="ECO:0000313" key="3">
    <source>
        <dbReference type="Proteomes" id="UP000017396"/>
    </source>
</evidence>
<keyword evidence="3" id="KW-1185">Reference proteome</keyword>
<feature type="repeat" description="TPR" evidence="1">
    <location>
        <begin position="41"/>
        <end position="74"/>
    </location>
</feature>
<reference evidence="2 3" key="1">
    <citation type="journal article" date="2013" name="PLoS ONE">
        <title>Cultivation and Complete Genome Sequencing of Gloeobacter kilaueensis sp. nov., from a Lava Cave in Kilauea Caldera, Hawai'i.</title>
        <authorList>
            <person name="Saw J.H."/>
            <person name="Schatz M."/>
            <person name="Brown M.V."/>
            <person name="Kunkel D.D."/>
            <person name="Foster J.S."/>
            <person name="Shick H."/>
            <person name="Christensen S."/>
            <person name="Hou S."/>
            <person name="Wan X."/>
            <person name="Donachie S.P."/>
        </authorList>
    </citation>
    <scope>NUCLEOTIDE SEQUENCE [LARGE SCALE GENOMIC DNA]</scope>
    <source>
        <strain evidence="3">JS</strain>
    </source>
</reference>
<dbReference type="PANTHER" id="PTHR44809">
    <property type="match status" value="1"/>
</dbReference>
<sequence length="523" mass="57850">MVFAAQPLDVLELARQYFQAGDLDRAALLFAQVLQTHPEQLGALNGLGVVAFQRQEFATAAEWFTRALAVEPHSAKVQTNLGNALMALEQLEEALVCYQKAIALDADFALAHFNLANLLVRQEQFAEAMAEYRHTVALKPDFLEAHLRLAGILRNLGKMDEEVAVYRDAIALNPEMAELHNELGDALESQGEWEAAACCYREAIRLWPDWAEAHCNYASLLMLRGDLRAGLAESEWRWQTPLFLKSERTFGKPAWDGSDLAGKRILVRAEQGFGDMIQFVRFASLLKARGATVIFESYAPLLSLLSSYSGIDELVLCGAPLPPYDLHAAMMSLPLLLDVGTTLETIPAQVPYLYSPARCKLPLELQAALSAPAPLKVGIVWAPALRFSIDYQRYCPLEHFESLLKTPGVAFFSLYKGERTTELAPYGERIVDVGTHCTDFADTAWAIDRLDLVITVDTAAAHLAGALGKPVWLLLSFVPDWRWLLERTDSPWYPTACLFRQPAPGDWAAVLASAAATLRMASS</sequence>
<accession>U5QNB1</accession>
<dbReference type="AlphaFoldDB" id="U5QNB1"/>
<dbReference type="Proteomes" id="UP000017396">
    <property type="component" value="Chromosome"/>
</dbReference>
<proteinExistence type="predicted"/>
<dbReference type="Pfam" id="PF13432">
    <property type="entry name" value="TPR_16"/>
    <property type="match status" value="1"/>
</dbReference>
<keyword evidence="1" id="KW-0802">TPR repeat</keyword>
<name>U5QNB1_GLOK1</name>
<dbReference type="PANTHER" id="PTHR44809:SF1">
    <property type="entry name" value="PROTEIN O-MANNOSYL-TRANSFERASE TMTC1"/>
    <property type="match status" value="1"/>
</dbReference>
<dbReference type="RefSeq" id="WP_023174315.1">
    <property type="nucleotide sequence ID" value="NC_022600.1"/>
</dbReference>
<dbReference type="SUPFAM" id="SSF53756">
    <property type="entry name" value="UDP-Glycosyltransferase/glycogen phosphorylase"/>
    <property type="match status" value="1"/>
</dbReference>
<gene>
    <name evidence="2" type="ORF">GKIL_2848</name>
</gene>